<gene>
    <name evidence="2" type="ORF">BET99_00905</name>
</gene>
<dbReference type="Gene3D" id="3.90.1490.10">
    <property type="entry name" value="putative n-type atp pyrophosphatase, domain 2"/>
    <property type="match status" value="1"/>
</dbReference>
<proteinExistence type="predicted"/>
<dbReference type="GO" id="GO:0017178">
    <property type="term" value="F:diphthine-ammonia ligase activity"/>
    <property type="evidence" value="ECO:0007669"/>
    <property type="project" value="TreeGrafter"/>
</dbReference>
<accession>A0A1J5UE41</accession>
<sequence>MKLGVLFSGGKDSYLALQYASEENEIICLLTLESKKEDSWMFHTPAIEWTKLQAEAMGLNHLTKETSGIKEEELGDLKSIIESAVSKHSIEGIVTGALASVYQSTRIQKICNELNLWCFNPLWQMPQNVLLQELISNNIESIITGVAAEPFDASWLGRPIDSNCIDNLLTLESSHRINPAGEGGEIESFVINAPLFTKSISVTKSQKYYSNFSGRLEIQEAFLQ</sequence>
<dbReference type="InterPro" id="IPR014729">
    <property type="entry name" value="Rossmann-like_a/b/a_fold"/>
</dbReference>
<organism evidence="2 3">
    <name type="scientific">Marine Group III euryarchaeote CG-Epi2</name>
    <dbReference type="NCBI Taxonomy" id="1888996"/>
    <lineage>
        <taxon>Archaea</taxon>
        <taxon>Methanobacteriati</taxon>
        <taxon>Thermoplasmatota</taxon>
        <taxon>Thermoplasmata</taxon>
        <taxon>Candidatus Thermoprofundales</taxon>
    </lineage>
</organism>
<evidence type="ECO:0000313" key="3">
    <source>
        <dbReference type="Proteomes" id="UP000183615"/>
    </source>
</evidence>
<dbReference type="CDD" id="cd01994">
    <property type="entry name" value="AANH_PF0828-like"/>
    <property type="match status" value="1"/>
</dbReference>
<dbReference type="AlphaFoldDB" id="A0A1J5UE41"/>
<feature type="domain" description="Diphthamide synthase" evidence="1">
    <location>
        <begin position="1"/>
        <end position="221"/>
    </location>
</feature>
<dbReference type="EMBL" id="MIYZ01000012">
    <property type="protein sequence ID" value="OIR22574.1"/>
    <property type="molecule type" value="Genomic_DNA"/>
</dbReference>
<comment type="caution">
    <text evidence="2">The sequence shown here is derived from an EMBL/GenBank/DDBJ whole genome shotgun (WGS) entry which is preliminary data.</text>
</comment>
<dbReference type="NCBIfam" id="TIGR03679">
    <property type="entry name" value="arCOG00187"/>
    <property type="match status" value="1"/>
</dbReference>
<dbReference type="SUPFAM" id="SSF52402">
    <property type="entry name" value="Adenine nucleotide alpha hydrolases-like"/>
    <property type="match status" value="1"/>
</dbReference>
<dbReference type="PANTHER" id="PTHR12196">
    <property type="entry name" value="DOMAIN OF UNKNOWN FUNCTION 71 DUF71 -CONTAINING PROTEIN"/>
    <property type="match status" value="1"/>
</dbReference>
<dbReference type="PANTHER" id="PTHR12196:SF2">
    <property type="entry name" value="DIPHTHINE--AMMONIA LIGASE"/>
    <property type="match status" value="1"/>
</dbReference>
<dbReference type="Gene3D" id="3.40.50.620">
    <property type="entry name" value="HUPs"/>
    <property type="match status" value="1"/>
</dbReference>
<dbReference type="Proteomes" id="UP000183615">
    <property type="component" value="Unassembled WGS sequence"/>
</dbReference>
<protein>
    <recommendedName>
        <fullName evidence="1">Diphthamide synthase domain-containing protein</fullName>
    </recommendedName>
</protein>
<dbReference type="InterPro" id="IPR022427">
    <property type="entry name" value="MJ0570_ATP-bd"/>
</dbReference>
<dbReference type="InterPro" id="IPR030662">
    <property type="entry name" value="DPH6/MJ0570"/>
</dbReference>
<dbReference type="GO" id="GO:0017183">
    <property type="term" value="P:protein histidyl modification to diphthamide"/>
    <property type="evidence" value="ECO:0007669"/>
    <property type="project" value="TreeGrafter"/>
</dbReference>
<evidence type="ECO:0000313" key="2">
    <source>
        <dbReference type="EMBL" id="OIR22574.1"/>
    </source>
</evidence>
<dbReference type="PIRSF" id="PIRSF039123">
    <property type="entry name" value="Diphthamide_synthase"/>
    <property type="match status" value="1"/>
</dbReference>
<dbReference type="InterPro" id="IPR002761">
    <property type="entry name" value="Diphthami_syn_dom"/>
</dbReference>
<dbReference type="Pfam" id="PF01902">
    <property type="entry name" value="Diphthami_syn_2"/>
    <property type="match status" value="1"/>
</dbReference>
<reference evidence="2 3" key="1">
    <citation type="submission" date="2016-08" db="EMBL/GenBank/DDBJ databases">
        <title>New Insights into Marine Group III Euryarchaeota, from dark to light.</title>
        <authorList>
            <person name="Haro-Moreno J.M."/>
            <person name="Rodriguez-Valera F."/>
            <person name="Lopez-Garcia P."/>
            <person name="Moreira D."/>
            <person name="Martin-Cuadrado A.B."/>
        </authorList>
    </citation>
    <scope>NUCLEOTIDE SEQUENCE [LARGE SCALE GENOMIC DNA]</scope>
    <source>
        <strain evidence="2">CG-Epi2</strain>
    </source>
</reference>
<name>A0A1J5UE41_9ARCH</name>
<evidence type="ECO:0000259" key="1">
    <source>
        <dbReference type="Pfam" id="PF01902"/>
    </source>
</evidence>
<dbReference type="NCBIfam" id="TIGR00290">
    <property type="entry name" value="MJ0570_dom"/>
    <property type="match status" value="1"/>
</dbReference>